<proteinExistence type="predicted"/>
<dbReference type="AlphaFoldDB" id="A0A4Y8TUI1"/>
<evidence type="ECO:0000256" key="1">
    <source>
        <dbReference type="SAM" id="Phobius"/>
    </source>
</evidence>
<dbReference type="RefSeq" id="WP_134780917.1">
    <property type="nucleotide sequence ID" value="NZ_SPDS01000002.1"/>
</dbReference>
<keyword evidence="1" id="KW-0472">Membrane</keyword>
<gene>
    <name evidence="2" type="ORF">EXY26_14290</name>
</gene>
<evidence type="ECO:0000313" key="2">
    <source>
        <dbReference type="EMBL" id="TFH55118.1"/>
    </source>
</evidence>
<sequence length="357" mass="37130">MTEKSPHSPSRTTTSVRRAPGWIAPVLSGVLVVAVTWGIGSTVFRGALVERGLPETVNEASDDERTMWELGAQLEDLASQARKLAELAPGESASSVAALASSLSQGSALLGQLRFDDQQPVALAQSYSPEAVVELASKVSAVSASMPDFSQAELGRDSMLAQIAFQINLDARGTVAALGEEQDLGLALPLSEVSGEADQNDQPVACLPDAALLDPAKKITEAQNIEPTAVARALDRGYALDFLLQLKAARGADASKDAIEARRSELGRQLHALRSIVDGQCADLREPAYALPEDGLANLAALAQGAEQDFADALVIAAGNTDGEAGTQISATAFSVIQALHSSDPANRILENAAAGE</sequence>
<protein>
    <submittedName>
        <fullName evidence="2">Uncharacterized protein</fullName>
    </submittedName>
</protein>
<keyword evidence="1" id="KW-1133">Transmembrane helix</keyword>
<organism evidence="2 3">
    <name type="scientific">Glutamicibacter arilaitensis</name>
    <dbReference type="NCBI Taxonomy" id="256701"/>
    <lineage>
        <taxon>Bacteria</taxon>
        <taxon>Bacillati</taxon>
        <taxon>Actinomycetota</taxon>
        <taxon>Actinomycetes</taxon>
        <taxon>Micrococcales</taxon>
        <taxon>Micrococcaceae</taxon>
        <taxon>Glutamicibacter</taxon>
    </lineage>
</organism>
<dbReference type="EMBL" id="SPDS01000002">
    <property type="protein sequence ID" value="TFH55118.1"/>
    <property type="molecule type" value="Genomic_DNA"/>
</dbReference>
<feature type="transmembrane region" description="Helical" evidence="1">
    <location>
        <begin position="21"/>
        <end position="40"/>
    </location>
</feature>
<evidence type="ECO:0000313" key="3">
    <source>
        <dbReference type="Proteomes" id="UP000297638"/>
    </source>
</evidence>
<accession>A0A4Y8TUI1</accession>
<reference evidence="2 3" key="1">
    <citation type="submission" date="2019-03" db="EMBL/GenBank/DDBJ databases">
        <title>Glutamicibacter sp. LJH19 genome.</title>
        <authorList>
            <person name="Sinai Borker S."/>
            <person name="Kumar R."/>
        </authorList>
    </citation>
    <scope>NUCLEOTIDE SEQUENCE [LARGE SCALE GENOMIC DNA]</scope>
    <source>
        <strain evidence="2 3">LJH19</strain>
    </source>
</reference>
<dbReference type="Proteomes" id="UP000297638">
    <property type="component" value="Unassembled WGS sequence"/>
</dbReference>
<name>A0A4Y8TUI1_9MICC</name>
<comment type="caution">
    <text evidence="2">The sequence shown here is derived from an EMBL/GenBank/DDBJ whole genome shotgun (WGS) entry which is preliminary data.</text>
</comment>
<keyword evidence="1" id="KW-0812">Transmembrane</keyword>